<dbReference type="SUPFAM" id="SSF54534">
    <property type="entry name" value="FKBP-like"/>
    <property type="match status" value="1"/>
</dbReference>
<sequence>MAKETLLTSEGLAKLENELEDLKTIRRKEVADKIKVAISFGDLSENSEYDEAKNEQAMIEARILQIEAMLKNVKILDSGSLDTETVNLGSRVRVLDTEFDEEETFQIVGSTEANPDQGRISDESPIGKNLLGHRVDDIVAIPVPNGTVTYKILEIMM</sequence>
<evidence type="ECO:0000256" key="1">
    <source>
        <dbReference type="ARBA" id="ARBA00008213"/>
    </source>
</evidence>
<reference evidence="13" key="2">
    <citation type="journal article" date="2021" name="PeerJ">
        <title>Extensive microbial diversity within the chicken gut microbiome revealed by metagenomics and culture.</title>
        <authorList>
            <person name="Gilroy R."/>
            <person name="Ravi A."/>
            <person name="Getino M."/>
            <person name="Pursley I."/>
            <person name="Horton D.L."/>
            <person name="Alikhan N.F."/>
            <person name="Baker D."/>
            <person name="Gharbi K."/>
            <person name="Hall N."/>
            <person name="Watson M."/>
            <person name="Adriaenssens E.M."/>
            <person name="Foster-Nyarko E."/>
            <person name="Jarju S."/>
            <person name="Secka A."/>
            <person name="Antonio M."/>
            <person name="Oren A."/>
            <person name="Chaudhuri R.R."/>
            <person name="La Ragione R."/>
            <person name="Hildebrand F."/>
            <person name="Pallen M.J."/>
        </authorList>
    </citation>
    <scope>NUCLEOTIDE SEQUENCE</scope>
    <source>
        <strain evidence="13">CHK199-13235</strain>
    </source>
</reference>
<dbReference type="PROSITE" id="PS00829">
    <property type="entry name" value="GREAB_1"/>
    <property type="match status" value="1"/>
</dbReference>
<dbReference type="InterPro" id="IPR028624">
    <property type="entry name" value="Tscrpt_elong_fac_GreA/B"/>
</dbReference>
<dbReference type="InterPro" id="IPR023459">
    <property type="entry name" value="Tscrpt_elong_fac_GreA/B_fam"/>
</dbReference>
<feature type="domain" description="Transcription elongation factor GreA/GreB N-terminal" evidence="12">
    <location>
        <begin position="6"/>
        <end position="75"/>
    </location>
</feature>
<evidence type="ECO:0000256" key="8">
    <source>
        <dbReference type="ARBA" id="ARBA00030776"/>
    </source>
</evidence>
<keyword evidence="13" id="KW-0648">Protein biosynthesis</keyword>
<dbReference type="SUPFAM" id="SSF46557">
    <property type="entry name" value="GreA transcript cleavage protein, N-terminal domain"/>
    <property type="match status" value="1"/>
</dbReference>
<dbReference type="PANTHER" id="PTHR30437">
    <property type="entry name" value="TRANSCRIPTION ELONGATION FACTOR GREA"/>
    <property type="match status" value="1"/>
</dbReference>
<dbReference type="EMBL" id="DVJP01000066">
    <property type="protein sequence ID" value="HIS77109.1"/>
    <property type="molecule type" value="Genomic_DNA"/>
</dbReference>
<proteinExistence type="inferred from homology"/>
<dbReference type="InterPro" id="IPR001437">
    <property type="entry name" value="Tscrpt_elong_fac_GreA/B_C"/>
</dbReference>
<dbReference type="AlphaFoldDB" id="A0A9D1JZY6"/>
<gene>
    <name evidence="9 13" type="primary">greA</name>
    <name evidence="13" type="ORF">IAB51_09950</name>
</gene>
<evidence type="ECO:0000256" key="6">
    <source>
        <dbReference type="ARBA" id="ARBA00023163"/>
    </source>
</evidence>
<evidence type="ECO:0000313" key="13">
    <source>
        <dbReference type="EMBL" id="HIS77109.1"/>
    </source>
</evidence>
<keyword evidence="5 9" id="KW-0238">DNA-binding</keyword>
<dbReference type="Pfam" id="PF03449">
    <property type="entry name" value="GreA_GreB_N"/>
    <property type="match status" value="1"/>
</dbReference>
<dbReference type="InterPro" id="IPR022691">
    <property type="entry name" value="Tscrpt_elong_fac_GreA/B_N"/>
</dbReference>
<dbReference type="GO" id="GO:0032784">
    <property type="term" value="P:regulation of DNA-templated transcription elongation"/>
    <property type="evidence" value="ECO:0007669"/>
    <property type="project" value="UniProtKB-UniRule"/>
</dbReference>
<dbReference type="InterPro" id="IPR006359">
    <property type="entry name" value="Tscrpt_elong_fac_GreA"/>
</dbReference>
<evidence type="ECO:0000256" key="7">
    <source>
        <dbReference type="ARBA" id="ARBA00024916"/>
    </source>
</evidence>
<dbReference type="HAMAP" id="MF_00105">
    <property type="entry name" value="GreA_GreB"/>
    <property type="match status" value="1"/>
</dbReference>
<dbReference type="GO" id="GO:0003677">
    <property type="term" value="F:DNA binding"/>
    <property type="evidence" value="ECO:0007669"/>
    <property type="project" value="UniProtKB-UniRule"/>
</dbReference>
<accession>A0A9D1JZY6</accession>
<dbReference type="FunFam" id="3.10.50.30:FF:000001">
    <property type="entry name" value="Transcription elongation factor GreA"/>
    <property type="match status" value="1"/>
</dbReference>
<dbReference type="Gene3D" id="3.10.50.30">
    <property type="entry name" value="Transcription elongation factor, GreA/GreB, C-terminal domain"/>
    <property type="match status" value="1"/>
</dbReference>
<reference evidence="13" key="1">
    <citation type="submission" date="2020-10" db="EMBL/GenBank/DDBJ databases">
        <authorList>
            <person name="Gilroy R."/>
        </authorList>
    </citation>
    <scope>NUCLEOTIDE SEQUENCE</scope>
    <source>
        <strain evidence="13">CHK199-13235</strain>
    </source>
</reference>
<dbReference type="PANTHER" id="PTHR30437:SF4">
    <property type="entry name" value="TRANSCRIPTION ELONGATION FACTOR GREA"/>
    <property type="match status" value="1"/>
</dbReference>
<dbReference type="Gene3D" id="1.10.287.180">
    <property type="entry name" value="Transcription elongation factor, GreA/GreB, N-terminal domain"/>
    <property type="match status" value="1"/>
</dbReference>
<evidence type="ECO:0000256" key="9">
    <source>
        <dbReference type="HAMAP-Rule" id="MF_00105"/>
    </source>
</evidence>
<keyword evidence="6 9" id="KW-0804">Transcription</keyword>
<comment type="caution">
    <text evidence="13">The sequence shown here is derived from an EMBL/GenBank/DDBJ whole genome shotgun (WGS) entry which is preliminary data.</text>
</comment>
<evidence type="ECO:0000256" key="10">
    <source>
        <dbReference type="RuleBase" id="RU000556"/>
    </source>
</evidence>
<keyword evidence="4 9" id="KW-0175">Coiled coil</keyword>
<dbReference type="NCBIfam" id="TIGR01462">
    <property type="entry name" value="greA"/>
    <property type="match status" value="1"/>
</dbReference>
<dbReference type="PROSITE" id="PS00830">
    <property type="entry name" value="GREAB_2"/>
    <property type="match status" value="1"/>
</dbReference>
<dbReference type="FunFam" id="1.10.287.180:FF:000001">
    <property type="entry name" value="Transcription elongation factor GreA"/>
    <property type="match status" value="1"/>
</dbReference>
<dbReference type="Proteomes" id="UP000824002">
    <property type="component" value="Unassembled WGS sequence"/>
</dbReference>
<protein>
    <recommendedName>
        <fullName evidence="2 9">Transcription elongation factor GreA</fullName>
    </recommendedName>
    <alternativeName>
        <fullName evidence="8 9">Transcript cleavage factor GreA</fullName>
    </alternativeName>
</protein>
<feature type="coiled-coil region" evidence="9">
    <location>
        <begin position="12"/>
        <end position="69"/>
    </location>
</feature>
<dbReference type="InterPro" id="IPR036805">
    <property type="entry name" value="Tscrpt_elong_fac_GreA/B_N_sf"/>
</dbReference>
<evidence type="ECO:0000256" key="4">
    <source>
        <dbReference type="ARBA" id="ARBA00023054"/>
    </source>
</evidence>
<comment type="function">
    <text evidence="7 9 10">Necessary for efficient RNA polymerase transcription elongation past template-encoded arresting sites. The arresting sites in DNA have the property of trapping a certain fraction of elongating RNA polymerases that pass through, resulting in locked ternary complexes. Cleavage of the nascent transcript by cleavage factors such as GreA or GreB allows the resumption of elongation from the new 3'terminus. GreA releases sequences of 2 to 3 nucleotides.</text>
</comment>
<evidence type="ECO:0000313" key="14">
    <source>
        <dbReference type="Proteomes" id="UP000824002"/>
    </source>
</evidence>
<keyword evidence="13" id="KW-0251">Elongation factor</keyword>
<feature type="domain" description="Transcription elongation factor GreA/GreB C-terminal" evidence="11">
    <location>
        <begin position="83"/>
        <end position="155"/>
    </location>
</feature>
<dbReference type="Pfam" id="PF01272">
    <property type="entry name" value="GreA_GreB"/>
    <property type="match status" value="1"/>
</dbReference>
<organism evidence="13 14">
    <name type="scientific">Candidatus Merdivicinus excrementipullorum</name>
    <dbReference type="NCBI Taxonomy" id="2840867"/>
    <lineage>
        <taxon>Bacteria</taxon>
        <taxon>Bacillati</taxon>
        <taxon>Bacillota</taxon>
        <taxon>Clostridia</taxon>
        <taxon>Eubacteriales</taxon>
        <taxon>Oscillospiraceae</taxon>
        <taxon>Oscillospiraceae incertae sedis</taxon>
        <taxon>Candidatus Merdivicinus</taxon>
    </lineage>
</organism>
<dbReference type="GO" id="GO:0006354">
    <property type="term" value="P:DNA-templated transcription elongation"/>
    <property type="evidence" value="ECO:0007669"/>
    <property type="project" value="TreeGrafter"/>
</dbReference>
<evidence type="ECO:0000259" key="12">
    <source>
        <dbReference type="Pfam" id="PF03449"/>
    </source>
</evidence>
<dbReference type="GO" id="GO:0070063">
    <property type="term" value="F:RNA polymerase binding"/>
    <property type="evidence" value="ECO:0007669"/>
    <property type="project" value="InterPro"/>
</dbReference>
<evidence type="ECO:0000256" key="3">
    <source>
        <dbReference type="ARBA" id="ARBA00023015"/>
    </source>
</evidence>
<name>A0A9D1JZY6_9FIRM</name>
<dbReference type="GO" id="GO:0003746">
    <property type="term" value="F:translation elongation factor activity"/>
    <property type="evidence" value="ECO:0007669"/>
    <property type="project" value="UniProtKB-KW"/>
</dbReference>
<comment type="similarity">
    <text evidence="1 9 10">Belongs to the GreA/GreB family.</text>
</comment>
<evidence type="ECO:0000259" key="11">
    <source>
        <dbReference type="Pfam" id="PF01272"/>
    </source>
</evidence>
<dbReference type="InterPro" id="IPR018151">
    <property type="entry name" value="TF_GreA/GreB_CS"/>
</dbReference>
<evidence type="ECO:0000256" key="2">
    <source>
        <dbReference type="ARBA" id="ARBA00013729"/>
    </source>
</evidence>
<dbReference type="InterPro" id="IPR036953">
    <property type="entry name" value="GreA/GreB_C_sf"/>
</dbReference>
<keyword evidence="3 9" id="KW-0805">Transcription regulation</keyword>
<dbReference type="NCBIfam" id="NF001263">
    <property type="entry name" value="PRK00226.1-4"/>
    <property type="match status" value="1"/>
</dbReference>
<evidence type="ECO:0000256" key="5">
    <source>
        <dbReference type="ARBA" id="ARBA00023125"/>
    </source>
</evidence>
<dbReference type="PIRSF" id="PIRSF006092">
    <property type="entry name" value="GreA_GreB"/>
    <property type="match status" value="1"/>
</dbReference>